<feature type="region of interest" description="Disordered" evidence="1">
    <location>
        <begin position="208"/>
        <end position="233"/>
    </location>
</feature>
<evidence type="ECO:0000313" key="2">
    <source>
        <dbReference type="EMBL" id="GDY33606.1"/>
    </source>
</evidence>
<dbReference type="Proteomes" id="UP000298860">
    <property type="component" value="Unassembled WGS sequence"/>
</dbReference>
<name>A0A4D4JGS6_9PSEU</name>
<sequence>MSVASDGAEYEQAHRVLRAEHGDGGDTGPPAAEVRALRLLHATLAGVRADTLTANGGRGQQILSALVLLRHLREELAAWEPELITAAREAGVSWAALAPALGVTSRQAAERRYLRLRPSATGESTGEARVRAERDKRAGDRAVARWARENSAPLRQLAGQVSALTDLPGPAQQSVHRVQRALADDDPASLLSPLAGAREHLAPSHPALAEQIGSITERTEALRNDTRDRRRPR</sequence>
<protein>
    <recommendedName>
        <fullName evidence="4">HSP18 transcriptional regulator</fullName>
    </recommendedName>
</protein>
<comment type="caution">
    <text evidence="2">The sequence shown here is derived from an EMBL/GenBank/DDBJ whole genome shotgun (WGS) entry which is preliminary data.</text>
</comment>
<evidence type="ECO:0000313" key="3">
    <source>
        <dbReference type="Proteomes" id="UP000298860"/>
    </source>
</evidence>
<dbReference type="AlphaFoldDB" id="A0A4D4JGS6"/>
<organism evidence="2 3">
    <name type="scientific">Gandjariella thermophila</name>
    <dbReference type="NCBI Taxonomy" id="1931992"/>
    <lineage>
        <taxon>Bacteria</taxon>
        <taxon>Bacillati</taxon>
        <taxon>Actinomycetota</taxon>
        <taxon>Actinomycetes</taxon>
        <taxon>Pseudonocardiales</taxon>
        <taxon>Pseudonocardiaceae</taxon>
        <taxon>Gandjariella</taxon>
    </lineage>
</organism>
<gene>
    <name evidence="2" type="ORF">GTS_52390</name>
</gene>
<feature type="compositionally biased region" description="Basic and acidic residues" evidence="1">
    <location>
        <begin position="217"/>
        <end position="233"/>
    </location>
</feature>
<dbReference type="RefSeq" id="WP_225978766.1">
    <property type="nucleotide sequence ID" value="NZ_BJFL01000048.1"/>
</dbReference>
<accession>A0A4D4JGS6</accession>
<proteinExistence type="predicted"/>
<evidence type="ECO:0008006" key="4">
    <source>
        <dbReference type="Google" id="ProtNLM"/>
    </source>
</evidence>
<keyword evidence="3" id="KW-1185">Reference proteome</keyword>
<evidence type="ECO:0000256" key="1">
    <source>
        <dbReference type="SAM" id="MobiDB-lite"/>
    </source>
</evidence>
<dbReference type="EMBL" id="BJFL01000048">
    <property type="protein sequence ID" value="GDY33606.1"/>
    <property type="molecule type" value="Genomic_DNA"/>
</dbReference>
<reference evidence="3" key="1">
    <citation type="submission" date="2019-04" db="EMBL/GenBank/DDBJ databases">
        <title>Draft genome sequence of Pseudonocardiaceae bacterium SL3-2-4.</title>
        <authorList>
            <person name="Ningsih F."/>
            <person name="Yokota A."/>
            <person name="Sakai Y."/>
            <person name="Nanatani K."/>
            <person name="Yabe S."/>
            <person name="Oetari A."/>
            <person name="Sjamsuridzal W."/>
        </authorList>
    </citation>
    <scope>NUCLEOTIDE SEQUENCE [LARGE SCALE GENOMIC DNA]</scope>
    <source>
        <strain evidence="3">SL3-2-4</strain>
    </source>
</reference>